<dbReference type="Proteomes" id="UP000229756">
    <property type="component" value="Unassembled WGS sequence"/>
</dbReference>
<evidence type="ECO:0000256" key="5">
    <source>
        <dbReference type="NCBIfam" id="TIGR02228"/>
    </source>
</evidence>
<dbReference type="GO" id="GO:0009003">
    <property type="term" value="F:signal peptidase activity"/>
    <property type="evidence" value="ECO:0007669"/>
    <property type="project" value="UniProtKB-EC"/>
</dbReference>
<evidence type="ECO:0000256" key="6">
    <source>
        <dbReference type="SAM" id="Phobius"/>
    </source>
</evidence>
<dbReference type="CDD" id="cd06530">
    <property type="entry name" value="S26_SPase_I"/>
    <property type="match status" value="1"/>
</dbReference>
<dbReference type="EMBL" id="PFSJ01000022">
    <property type="protein sequence ID" value="PJC23528.1"/>
    <property type="molecule type" value="Genomic_DNA"/>
</dbReference>
<feature type="transmembrane region" description="Helical" evidence="6">
    <location>
        <begin position="127"/>
        <end position="153"/>
    </location>
</feature>
<reference evidence="8" key="1">
    <citation type="submission" date="2017-09" db="EMBL/GenBank/DDBJ databases">
        <title>Depth-based differentiation of microbial function through sediment-hosted aquifers and enrichment of novel symbionts in the deep terrestrial subsurface.</title>
        <authorList>
            <person name="Probst A.J."/>
            <person name="Ladd B."/>
            <person name="Jarett J.K."/>
            <person name="Geller-Mcgrath D.E."/>
            <person name="Sieber C.M.K."/>
            <person name="Emerson J.B."/>
            <person name="Anantharaman K."/>
            <person name="Thomas B.C."/>
            <person name="Malmstrom R."/>
            <person name="Stieglmeier M."/>
            <person name="Klingl A."/>
            <person name="Woyke T."/>
            <person name="Ryan C.M."/>
            <person name="Banfield J.F."/>
        </authorList>
    </citation>
    <scope>NUCLEOTIDE SEQUENCE [LARGE SCALE GENOMIC DNA]</scope>
</reference>
<gene>
    <name evidence="7" type="ORF">CO058_02890</name>
</gene>
<dbReference type="AlphaFoldDB" id="A0A2M8ELC2"/>
<comment type="caution">
    <text evidence="7">The sequence shown here is derived from an EMBL/GenBank/DDBJ whole genome shotgun (WGS) entry which is preliminary data.</text>
</comment>
<dbReference type="GO" id="GO:0006465">
    <property type="term" value="P:signal peptide processing"/>
    <property type="evidence" value="ECO:0007669"/>
    <property type="project" value="UniProtKB-UniRule"/>
</dbReference>
<dbReference type="InterPro" id="IPR019533">
    <property type="entry name" value="Peptidase_S26"/>
</dbReference>
<dbReference type="EC" id="3.4.21.89" evidence="5"/>
<dbReference type="GO" id="GO:0004252">
    <property type="term" value="F:serine-type endopeptidase activity"/>
    <property type="evidence" value="ECO:0007669"/>
    <property type="project" value="UniProtKB-UniRule"/>
</dbReference>
<accession>A0A2M8ELC2</accession>
<evidence type="ECO:0000313" key="7">
    <source>
        <dbReference type="EMBL" id="PJC23528.1"/>
    </source>
</evidence>
<dbReference type="SUPFAM" id="SSF51306">
    <property type="entry name" value="LexA/Signal peptidase"/>
    <property type="match status" value="1"/>
</dbReference>
<keyword evidence="2 6" id="KW-0812">Transmembrane</keyword>
<evidence type="ECO:0000256" key="3">
    <source>
        <dbReference type="ARBA" id="ARBA00022989"/>
    </source>
</evidence>
<proteinExistence type="predicted"/>
<name>A0A2M8ELC2_UNCKA</name>
<evidence type="ECO:0000313" key="8">
    <source>
        <dbReference type="Proteomes" id="UP000229756"/>
    </source>
</evidence>
<dbReference type="InterPro" id="IPR001733">
    <property type="entry name" value="Peptidase_S26B"/>
</dbReference>
<dbReference type="GO" id="GO:0016020">
    <property type="term" value="C:membrane"/>
    <property type="evidence" value="ECO:0007669"/>
    <property type="project" value="UniProtKB-SubCell"/>
</dbReference>
<organism evidence="7 8">
    <name type="scientific">candidate division WWE3 bacterium CG_4_9_14_0_2_um_filter_35_11</name>
    <dbReference type="NCBI Taxonomy" id="1975077"/>
    <lineage>
        <taxon>Bacteria</taxon>
        <taxon>Katanobacteria</taxon>
    </lineage>
</organism>
<protein>
    <recommendedName>
        <fullName evidence="5">Signal peptidase I</fullName>
        <ecNumber evidence="5">3.4.21.89</ecNumber>
    </recommendedName>
</protein>
<keyword evidence="3 6" id="KW-1133">Transmembrane helix</keyword>
<evidence type="ECO:0000256" key="1">
    <source>
        <dbReference type="ARBA" id="ARBA00004370"/>
    </source>
</evidence>
<keyword evidence="4 6" id="KW-0472">Membrane</keyword>
<dbReference type="NCBIfam" id="TIGR02228">
    <property type="entry name" value="sigpep_I_arch"/>
    <property type="match status" value="1"/>
</dbReference>
<dbReference type="InterPro" id="IPR036286">
    <property type="entry name" value="LexA/Signal_pep-like_sf"/>
</dbReference>
<comment type="subcellular location">
    <subcellularLocation>
        <location evidence="1">Membrane</location>
    </subcellularLocation>
</comment>
<sequence>MKKFIKILIALILFSICSVSYFERFNPIKDFGLYIVESDSMSPNIKKGYLLFSSKNTPYEIDDVVTFSYPYDLNKLISHRITGFMSEEGPNGMNVYFKTKGDANTSEDPWRIKESSVKGKVFFSVPLFGYLIFFIRNPIGYLLTISGFAILMISESNDIFLETLSSYQSFYRYFGIKIIKFKTWRRKFKSRLFENEVEEC</sequence>
<evidence type="ECO:0000256" key="4">
    <source>
        <dbReference type="ARBA" id="ARBA00023136"/>
    </source>
</evidence>
<evidence type="ECO:0000256" key="2">
    <source>
        <dbReference type="ARBA" id="ARBA00022692"/>
    </source>
</evidence>